<sequence>MVQEIEMFVKPHSTTTNLTVSAENRTLAHFIFCVIIRRKNNGTEKNSRRRRDLNPGLQLYVLMLYPLSHPGYHPGVGQNRLRLSSNSWVPSNGRPLHYVMDVYELSFELFDNDRTERYVIKSVYIWQCTTSRGHEQIRKMYTHLSAIGLARDRTRNFVHRRPALYQLANQVDRSSVLVGSTLMRQFVTTLKRRVMHADVLIIILIPYHRHFMISTRYSMSSLKDCKETLELEGRRGDRRMLNQRKKRVEKEEVK</sequence>
<proteinExistence type="predicted"/>
<reference evidence="1 2" key="1">
    <citation type="journal article" date="2022" name="Allergy">
        <title>Genome assembly and annotation of Periplaneta americana reveal a comprehensive cockroach allergen profile.</title>
        <authorList>
            <person name="Wang L."/>
            <person name="Xiong Q."/>
            <person name="Saelim N."/>
            <person name="Wang L."/>
            <person name="Nong W."/>
            <person name="Wan A.T."/>
            <person name="Shi M."/>
            <person name="Liu X."/>
            <person name="Cao Q."/>
            <person name="Hui J.H.L."/>
            <person name="Sookrung N."/>
            <person name="Leung T.F."/>
            <person name="Tungtrongchitr A."/>
            <person name="Tsui S.K.W."/>
        </authorList>
    </citation>
    <scope>NUCLEOTIDE SEQUENCE [LARGE SCALE GENOMIC DNA]</scope>
    <source>
        <strain evidence="1">PWHHKU_190912</strain>
    </source>
</reference>
<protein>
    <submittedName>
        <fullName evidence="1">Uncharacterized protein</fullName>
    </submittedName>
</protein>
<dbReference type="Proteomes" id="UP001148838">
    <property type="component" value="Unassembled WGS sequence"/>
</dbReference>
<keyword evidence="2" id="KW-1185">Reference proteome</keyword>
<evidence type="ECO:0000313" key="2">
    <source>
        <dbReference type="Proteomes" id="UP001148838"/>
    </source>
</evidence>
<evidence type="ECO:0000313" key="1">
    <source>
        <dbReference type="EMBL" id="KAJ4442721.1"/>
    </source>
</evidence>
<organism evidence="1 2">
    <name type="scientific">Periplaneta americana</name>
    <name type="common">American cockroach</name>
    <name type="synonym">Blatta americana</name>
    <dbReference type="NCBI Taxonomy" id="6978"/>
    <lineage>
        <taxon>Eukaryota</taxon>
        <taxon>Metazoa</taxon>
        <taxon>Ecdysozoa</taxon>
        <taxon>Arthropoda</taxon>
        <taxon>Hexapoda</taxon>
        <taxon>Insecta</taxon>
        <taxon>Pterygota</taxon>
        <taxon>Neoptera</taxon>
        <taxon>Polyneoptera</taxon>
        <taxon>Dictyoptera</taxon>
        <taxon>Blattodea</taxon>
        <taxon>Blattoidea</taxon>
        <taxon>Blattidae</taxon>
        <taxon>Blattinae</taxon>
        <taxon>Periplaneta</taxon>
    </lineage>
</organism>
<dbReference type="EMBL" id="JAJSOF020000013">
    <property type="protein sequence ID" value="KAJ4442721.1"/>
    <property type="molecule type" value="Genomic_DNA"/>
</dbReference>
<comment type="caution">
    <text evidence="1">The sequence shown here is derived from an EMBL/GenBank/DDBJ whole genome shotgun (WGS) entry which is preliminary data.</text>
</comment>
<name>A0ABQ8T881_PERAM</name>
<gene>
    <name evidence="1" type="ORF">ANN_04312</name>
</gene>
<accession>A0ABQ8T881</accession>